<evidence type="ECO:0000313" key="1">
    <source>
        <dbReference type="EMBL" id="KAF1033148.1"/>
    </source>
</evidence>
<organism evidence="1 2">
    <name type="scientific">Burkholderia lata (strain ATCC 17760 / DSM 23089 / LMG 22485 / NCIMB 9086 / R18194 / 383)</name>
    <dbReference type="NCBI Taxonomy" id="482957"/>
    <lineage>
        <taxon>Bacteria</taxon>
        <taxon>Pseudomonadati</taxon>
        <taxon>Pseudomonadota</taxon>
        <taxon>Betaproteobacteria</taxon>
        <taxon>Burkholderiales</taxon>
        <taxon>Burkholderiaceae</taxon>
        <taxon>Burkholderia</taxon>
        <taxon>Burkholderia cepacia complex</taxon>
    </lineage>
</organism>
<dbReference type="Proteomes" id="UP000467522">
    <property type="component" value="Unassembled WGS sequence"/>
</dbReference>
<name>A0A833PMT4_BURL3</name>
<accession>A0A833PMT4</accession>
<dbReference type="EMBL" id="WNDV01000031">
    <property type="protein sequence ID" value="KAF1033148.1"/>
    <property type="molecule type" value="Genomic_DNA"/>
</dbReference>
<evidence type="ECO:0000313" key="2">
    <source>
        <dbReference type="Proteomes" id="UP000467522"/>
    </source>
</evidence>
<sequence length="65" mass="6546">MIGRQGEGGAIDATAIGVRVAFDLLLSSGSLGDIQRTAPAWVGELTGILIGMTDYVAKGVEGGLV</sequence>
<proteinExistence type="predicted"/>
<reference evidence="2" key="1">
    <citation type="journal article" date="2020" name="MBio">
        <title>Horizontal gene transfer to a defensive symbiont with a reduced genome amongst a multipartite beetle microbiome.</title>
        <authorList>
            <person name="Waterworth S.C."/>
            <person name="Florez L.V."/>
            <person name="Rees E.R."/>
            <person name="Hertweck C."/>
            <person name="Kaltenpoth M."/>
            <person name="Kwan J.C."/>
        </authorList>
    </citation>
    <scope>NUCLEOTIDE SEQUENCE [LARGE SCALE GENOMIC DNA]</scope>
</reference>
<dbReference type="AlphaFoldDB" id="A0A833PMT4"/>
<protein>
    <submittedName>
        <fullName evidence="1">Uncharacterized protein</fullName>
    </submittedName>
</protein>
<comment type="caution">
    <text evidence="1">The sequence shown here is derived from an EMBL/GenBank/DDBJ whole genome shotgun (WGS) entry which is preliminary data.</text>
</comment>
<gene>
    <name evidence="1" type="ORF">GAK33_06483</name>
</gene>